<organism evidence="5 6">
    <name type="scientific">Arcicella aquatica</name>
    <dbReference type="NCBI Taxonomy" id="217141"/>
    <lineage>
        <taxon>Bacteria</taxon>
        <taxon>Pseudomonadati</taxon>
        <taxon>Bacteroidota</taxon>
        <taxon>Cytophagia</taxon>
        <taxon>Cytophagales</taxon>
        <taxon>Flectobacillaceae</taxon>
        <taxon>Arcicella</taxon>
    </lineage>
</organism>
<dbReference type="CDD" id="cd18610">
    <property type="entry name" value="GH130_BT3780-like"/>
    <property type="match status" value="1"/>
</dbReference>
<accession>A0ABU5QQE3</accession>
<dbReference type="InterPro" id="IPR007184">
    <property type="entry name" value="Mannoside_phosphorylase"/>
</dbReference>
<evidence type="ECO:0000256" key="3">
    <source>
        <dbReference type="ARBA" id="ARBA00024356"/>
    </source>
</evidence>
<dbReference type="PANTHER" id="PTHR34106">
    <property type="entry name" value="GLYCOSIDASE"/>
    <property type="match status" value="1"/>
</dbReference>
<keyword evidence="1" id="KW-0328">Glycosyltransferase</keyword>
<evidence type="ECO:0000256" key="1">
    <source>
        <dbReference type="ARBA" id="ARBA00022676"/>
    </source>
</evidence>
<evidence type="ECO:0000256" key="4">
    <source>
        <dbReference type="SAM" id="SignalP"/>
    </source>
</evidence>
<keyword evidence="5" id="KW-0378">Hydrolase</keyword>
<dbReference type="PANTHER" id="PTHR34106:SF5">
    <property type="entry name" value="GLYCOSIDASE"/>
    <property type="match status" value="1"/>
</dbReference>
<dbReference type="Pfam" id="PF04041">
    <property type="entry name" value="Glyco_hydro_130"/>
    <property type="match status" value="1"/>
</dbReference>
<evidence type="ECO:0000313" key="5">
    <source>
        <dbReference type="EMBL" id="MEA5259301.1"/>
    </source>
</evidence>
<gene>
    <name evidence="5" type="ORF">VB264_16000</name>
</gene>
<dbReference type="SUPFAM" id="SSF75005">
    <property type="entry name" value="Arabinanase/levansucrase/invertase"/>
    <property type="match status" value="1"/>
</dbReference>
<evidence type="ECO:0000256" key="2">
    <source>
        <dbReference type="ARBA" id="ARBA00022679"/>
    </source>
</evidence>
<dbReference type="GO" id="GO:0016787">
    <property type="term" value="F:hydrolase activity"/>
    <property type="evidence" value="ECO:0007669"/>
    <property type="project" value="UniProtKB-KW"/>
</dbReference>
<name>A0ABU5QQE3_9BACT</name>
<feature type="signal peptide" evidence="4">
    <location>
        <begin position="1"/>
        <end position="18"/>
    </location>
</feature>
<reference evidence="5 6" key="1">
    <citation type="submission" date="2023-12" db="EMBL/GenBank/DDBJ databases">
        <title>Novel species of the genus Arcicella isolated from rivers.</title>
        <authorList>
            <person name="Lu H."/>
        </authorList>
    </citation>
    <scope>NUCLEOTIDE SEQUENCE [LARGE SCALE GENOMIC DNA]</scope>
    <source>
        <strain evidence="5 6">LMG 21963</strain>
    </source>
</reference>
<comment type="caution">
    <text evidence="5">The sequence shown here is derived from an EMBL/GenBank/DDBJ whole genome shotgun (WGS) entry which is preliminary data.</text>
</comment>
<evidence type="ECO:0000313" key="6">
    <source>
        <dbReference type="Proteomes" id="UP001304671"/>
    </source>
</evidence>
<keyword evidence="6" id="KW-1185">Reference proteome</keyword>
<comment type="similarity">
    <text evidence="3">Belongs to the glycosyl hydrolase 130 family.</text>
</comment>
<dbReference type="EMBL" id="JAYFUL010000028">
    <property type="protein sequence ID" value="MEA5259301.1"/>
    <property type="molecule type" value="Genomic_DNA"/>
</dbReference>
<dbReference type="Gene3D" id="2.115.10.20">
    <property type="entry name" value="Glycosyl hydrolase domain, family 43"/>
    <property type="match status" value="1"/>
</dbReference>
<proteinExistence type="inferred from homology"/>
<keyword evidence="2" id="KW-0808">Transferase</keyword>
<protein>
    <submittedName>
        <fullName evidence="5">Glycoside hydrolase family 130 protein</fullName>
    </submittedName>
</protein>
<dbReference type="PIRSF" id="PIRSF016202">
    <property type="entry name" value="PH1107"/>
    <property type="match status" value="1"/>
</dbReference>
<keyword evidence="4" id="KW-0732">Signal</keyword>
<dbReference type="InterPro" id="IPR023296">
    <property type="entry name" value="Glyco_hydro_beta-prop_sf"/>
</dbReference>
<dbReference type="Proteomes" id="UP001304671">
    <property type="component" value="Unassembled WGS sequence"/>
</dbReference>
<dbReference type="RefSeq" id="WP_323250804.1">
    <property type="nucleotide sequence ID" value="NZ_JAYFUL010000028.1"/>
</dbReference>
<feature type="chain" id="PRO_5047337815" evidence="4">
    <location>
        <begin position="19"/>
        <end position="364"/>
    </location>
</feature>
<sequence length="364" mass="40623">MKLKLLLFFSVIAHLAVAQNTDWSLKGFSKPKENPILMADSSYVFACPMTNTSVKWQKADVFNPAAIVRNGKVYVLFRAEDIPGTKIGFRTSRIGLAVSNDGIHFTRRKTPVLFPAKDEFSKYDNPGGCEDPRIVQRADGTYVVAYTAWNRDVARLCIASSKDLVHWKKHGPAFGKAYDGKFVNIWSKSGSIVTKMENGKITATKIKGKYWMYWGEKGVNIATSDDLINWTPLVETNGELKFVINTRAGKFDSDLTEPGPPAILTDKGILLLYNGKNANGDTRDMKLPAETYSGGQVLFDVNDPTKVIERLDECFIKPNLPHEMRGQYKAGTTFIEGLVFFKQKWFLYYGTADSMVGVAVKNGL</sequence>